<evidence type="ECO:0000256" key="4">
    <source>
        <dbReference type="HAMAP-Rule" id="MF_01281"/>
    </source>
</evidence>
<dbReference type="GO" id="GO:0046872">
    <property type="term" value="F:metal ion binding"/>
    <property type="evidence" value="ECO:0007669"/>
    <property type="project" value="UniProtKB-KW"/>
</dbReference>
<dbReference type="AlphaFoldDB" id="A0A8A7KDR7"/>
<organism evidence="6 7">
    <name type="scientific">Iocasia fonsfrigidae</name>
    <dbReference type="NCBI Taxonomy" id="2682810"/>
    <lineage>
        <taxon>Bacteria</taxon>
        <taxon>Bacillati</taxon>
        <taxon>Bacillota</taxon>
        <taxon>Clostridia</taxon>
        <taxon>Halanaerobiales</taxon>
        <taxon>Halanaerobiaceae</taxon>
        <taxon>Iocasia</taxon>
    </lineage>
</organism>
<proteinExistence type="inferred from homology"/>
<reference evidence="6" key="1">
    <citation type="submission" date="2019-12" db="EMBL/GenBank/DDBJ databases">
        <authorList>
            <person name="zhang j."/>
            <person name="sun C.M."/>
        </authorList>
    </citation>
    <scope>NUCLEOTIDE SEQUENCE</scope>
    <source>
        <strain evidence="6">NS-1</strain>
    </source>
</reference>
<comment type="similarity">
    <text evidence="4">Belongs to the metallo-dependent hydrolases superfamily. MTA/SAH deaminase family.</text>
</comment>
<evidence type="ECO:0000256" key="1">
    <source>
        <dbReference type="ARBA" id="ARBA00022723"/>
    </source>
</evidence>
<dbReference type="InterPro" id="IPR032466">
    <property type="entry name" value="Metal_Hydrolase"/>
</dbReference>
<dbReference type="SUPFAM" id="SSF51556">
    <property type="entry name" value="Metallo-dependent hydrolases"/>
    <property type="match status" value="1"/>
</dbReference>
<dbReference type="EMBL" id="CP046640">
    <property type="protein sequence ID" value="QTL98245.1"/>
    <property type="molecule type" value="Genomic_DNA"/>
</dbReference>
<feature type="binding site" evidence="4">
    <location>
        <position position="299"/>
    </location>
    <ligand>
        <name>Zn(2+)</name>
        <dbReference type="ChEBI" id="CHEBI:29105"/>
    </ligand>
</feature>
<evidence type="ECO:0000256" key="3">
    <source>
        <dbReference type="ARBA" id="ARBA00022833"/>
    </source>
</evidence>
<evidence type="ECO:0000313" key="7">
    <source>
        <dbReference type="Proteomes" id="UP000665020"/>
    </source>
</evidence>
<feature type="domain" description="Amidohydrolase-related" evidence="5">
    <location>
        <begin position="57"/>
        <end position="404"/>
    </location>
</feature>
<dbReference type="KEGG" id="ifn:GM661_09765"/>
<dbReference type="InterPro" id="IPR050287">
    <property type="entry name" value="MTA/SAH_deaminase"/>
</dbReference>
<dbReference type="Gene3D" id="3.20.20.140">
    <property type="entry name" value="Metal-dependent hydrolases"/>
    <property type="match status" value="1"/>
</dbReference>
<dbReference type="InterPro" id="IPR011059">
    <property type="entry name" value="Metal-dep_hydrolase_composite"/>
</dbReference>
<name>A0A8A7KDR7_9FIRM</name>
<dbReference type="SUPFAM" id="SSF51338">
    <property type="entry name" value="Composite domain of metallo-dependent hydrolases"/>
    <property type="match status" value="1"/>
</dbReference>
<sequence>MEILIKNIDVIYSANQEMINNGYIIIKDKLITEVGSGYHEDQEHNKYDQVIDGRGKIALPGLVNCHTHAGMTLLRGYADDLPLNKWLNDKIWPYEAGLNSDDIYWGTMLAIIEMIRTGTTLFADMYFSMDLVAKAVQESGIRAVLSTGLIEANDGRKGLIESLEFSRKWMGGADGRITTMLGPHAPYTCSEGYLREIIDLSNEHNLPVNIHLAETKGEYAEIEKEYGLSPVKYLNNIGLFSRPVVAAHCVYLDDEDIDIMASNQVGVVYNPASNMKLGSGIAPICKMIDKDIKVGIGSDGVSSNNNLDLIEEARLGSYLQKVDKLNPTVMDVHSLLKMLTLSGSRVLQLGDNLGIIAQGNLADIILVNISNNSFYYPHHNNLSNLFYAGSGRDVDTVIINGKIVMNKKNILTIDVEKIYYEVERIIKEK</sequence>
<comment type="catalytic activity">
    <reaction evidence="4">
        <text>S-adenosyl-L-homocysteine + H2O + H(+) = S-inosyl-L-homocysteine + NH4(+)</text>
        <dbReference type="Rhea" id="RHEA:20716"/>
        <dbReference type="ChEBI" id="CHEBI:15377"/>
        <dbReference type="ChEBI" id="CHEBI:15378"/>
        <dbReference type="ChEBI" id="CHEBI:28938"/>
        <dbReference type="ChEBI" id="CHEBI:57856"/>
        <dbReference type="ChEBI" id="CHEBI:57985"/>
        <dbReference type="EC" id="3.5.4.28"/>
    </reaction>
</comment>
<dbReference type="PANTHER" id="PTHR43794:SF11">
    <property type="entry name" value="AMIDOHYDROLASE-RELATED DOMAIN-CONTAINING PROTEIN"/>
    <property type="match status" value="1"/>
</dbReference>
<dbReference type="InterPro" id="IPR023512">
    <property type="entry name" value="Deaminase_MtaD/DadD"/>
</dbReference>
<dbReference type="EC" id="3.5.4.31" evidence="4"/>
<dbReference type="Pfam" id="PF01979">
    <property type="entry name" value="Amidohydro_1"/>
    <property type="match status" value="1"/>
</dbReference>
<comment type="cofactor">
    <cofactor evidence="4">
        <name>Zn(2+)</name>
        <dbReference type="ChEBI" id="CHEBI:29105"/>
    </cofactor>
    <text evidence="4">Binds 1 zinc ion per subunit.</text>
</comment>
<evidence type="ECO:0000259" key="5">
    <source>
        <dbReference type="Pfam" id="PF01979"/>
    </source>
</evidence>
<protein>
    <recommendedName>
        <fullName evidence="4">5-methylthioadenosine/S-adenosylhomocysteine deaminase</fullName>
        <shortName evidence="4">MTA/SAH deaminase</shortName>
        <ecNumber evidence="4">3.5.4.28</ecNumber>
        <ecNumber evidence="4">3.5.4.31</ecNumber>
    </recommendedName>
</protein>
<accession>A0A8A7KDR7</accession>
<feature type="binding site" evidence="4">
    <location>
        <position position="184"/>
    </location>
    <ligand>
        <name>substrate</name>
    </ligand>
</feature>
<evidence type="ECO:0000313" key="6">
    <source>
        <dbReference type="EMBL" id="QTL98245.1"/>
    </source>
</evidence>
<keyword evidence="2 4" id="KW-0378">Hydrolase</keyword>
<dbReference type="GO" id="GO:0050270">
    <property type="term" value="F:S-adenosylhomocysteine deaminase activity"/>
    <property type="evidence" value="ECO:0007669"/>
    <property type="project" value="UniProtKB-UniRule"/>
</dbReference>
<feature type="binding site" evidence="4">
    <location>
        <position position="66"/>
    </location>
    <ligand>
        <name>Zn(2+)</name>
        <dbReference type="ChEBI" id="CHEBI:29105"/>
    </ligand>
</feature>
<dbReference type="Gene3D" id="2.30.40.10">
    <property type="entry name" value="Urease, subunit C, domain 1"/>
    <property type="match status" value="1"/>
</dbReference>
<feature type="binding site" evidence="4">
    <location>
        <position position="95"/>
    </location>
    <ligand>
        <name>substrate</name>
    </ligand>
</feature>
<gene>
    <name evidence="4" type="primary">mtaD</name>
    <name evidence="6" type="ORF">GM661_09765</name>
</gene>
<keyword evidence="1 4" id="KW-0479">Metal-binding</keyword>
<dbReference type="CDD" id="cd01298">
    <property type="entry name" value="ATZ_TRZ_like"/>
    <property type="match status" value="1"/>
</dbReference>
<comment type="catalytic activity">
    <reaction evidence="4">
        <text>S-methyl-5'-thioadenosine + H2O + H(+) = S-methyl-5'-thioinosine + NH4(+)</text>
        <dbReference type="Rhea" id="RHEA:25025"/>
        <dbReference type="ChEBI" id="CHEBI:15377"/>
        <dbReference type="ChEBI" id="CHEBI:15378"/>
        <dbReference type="ChEBI" id="CHEBI:17509"/>
        <dbReference type="ChEBI" id="CHEBI:28938"/>
        <dbReference type="ChEBI" id="CHEBI:48595"/>
        <dbReference type="EC" id="3.5.4.31"/>
    </reaction>
</comment>
<comment type="function">
    <text evidence="4">Catalyzes the deamination of 5-methylthioadenosine and S-adenosyl-L-homocysteine into 5-methylthioinosine and S-inosyl-L-homocysteine, respectively. Is also able to deaminate adenosine.</text>
</comment>
<dbReference type="FunFam" id="3.20.20.140:FF:000014">
    <property type="entry name" value="5-methylthioadenosine/S-adenosylhomocysteine deaminase"/>
    <property type="match status" value="1"/>
</dbReference>
<dbReference type="EC" id="3.5.4.28" evidence="4"/>
<keyword evidence="3 4" id="KW-0862">Zinc</keyword>
<feature type="binding site" evidence="4">
    <location>
        <position position="211"/>
    </location>
    <ligand>
        <name>Zn(2+)</name>
        <dbReference type="ChEBI" id="CHEBI:29105"/>
    </ligand>
</feature>
<dbReference type="GO" id="GO:0090614">
    <property type="term" value="F:5'-methylthioadenosine deaminase activity"/>
    <property type="evidence" value="ECO:0007669"/>
    <property type="project" value="UniProtKB-UniRule"/>
</dbReference>
<dbReference type="PANTHER" id="PTHR43794">
    <property type="entry name" value="AMINOHYDROLASE SSNA-RELATED"/>
    <property type="match status" value="1"/>
</dbReference>
<dbReference type="InterPro" id="IPR006680">
    <property type="entry name" value="Amidohydro-rel"/>
</dbReference>
<feature type="binding site" evidence="4">
    <location>
        <position position="299"/>
    </location>
    <ligand>
        <name>substrate</name>
    </ligand>
</feature>
<comment type="caution">
    <text evidence="4">Lacks conserved residue(s) required for the propagation of feature annotation.</text>
</comment>
<dbReference type="HAMAP" id="MF_01281">
    <property type="entry name" value="MTA_SAH_deamin"/>
    <property type="match status" value="1"/>
</dbReference>
<dbReference type="RefSeq" id="WP_230866697.1">
    <property type="nucleotide sequence ID" value="NZ_CP046640.1"/>
</dbReference>
<keyword evidence="7" id="KW-1185">Reference proteome</keyword>
<dbReference type="Proteomes" id="UP000665020">
    <property type="component" value="Chromosome"/>
</dbReference>
<evidence type="ECO:0000256" key="2">
    <source>
        <dbReference type="ARBA" id="ARBA00022801"/>
    </source>
</evidence>
<feature type="binding site" evidence="4">
    <location>
        <position position="68"/>
    </location>
    <ligand>
        <name>Zn(2+)</name>
        <dbReference type="ChEBI" id="CHEBI:29105"/>
    </ligand>
</feature>
<feature type="binding site" evidence="4">
    <location>
        <position position="214"/>
    </location>
    <ligand>
        <name>substrate</name>
    </ligand>
</feature>